<proteinExistence type="predicted"/>
<dbReference type="InterPro" id="IPR050490">
    <property type="entry name" value="Bact_solute-bd_prot1"/>
</dbReference>
<dbReference type="PROSITE" id="PS51257">
    <property type="entry name" value="PROKAR_LIPOPROTEIN"/>
    <property type="match status" value="1"/>
</dbReference>
<name>A0ABW3DAC0_9BACL</name>
<dbReference type="RefSeq" id="WP_379287799.1">
    <property type="nucleotide sequence ID" value="NZ_JBHTIU010000030.1"/>
</dbReference>
<dbReference type="PANTHER" id="PTHR43649:SF17">
    <property type="entry name" value="ABC TRANSPORTER SOLUTE BINDING PROTEIN-SUGAR TRANSPORT"/>
    <property type="match status" value="1"/>
</dbReference>
<dbReference type="PANTHER" id="PTHR43649">
    <property type="entry name" value="ARABINOSE-BINDING PROTEIN-RELATED"/>
    <property type="match status" value="1"/>
</dbReference>
<accession>A0ABW3DAC0</accession>
<feature type="compositionally biased region" description="Polar residues" evidence="1">
    <location>
        <begin position="29"/>
        <end position="38"/>
    </location>
</feature>
<dbReference type="SUPFAM" id="SSF53850">
    <property type="entry name" value="Periplasmic binding protein-like II"/>
    <property type="match status" value="1"/>
</dbReference>
<evidence type="ECO:0000256" key="1">
    <source>
        <dbReference type="SAM" id="MobiDB-lite"/>
    </source>
</evidence>
<feature type="region of interest" description="Disordered" evidence="1">
    <location>
        <begin position="29"/>
        <end position="53"/>
    </location>
</feature>
<dbReference type="Pfam" id="PF01547">
    <property type="entry name" value="SBP_bac_1"/>
    <property type="match status" value="1"/>
</dbReference>
<reference evidence="4" key="1">
    <citation type="journal article" date="2019" name="Int. J. Syst. Evol. Microbiol.">
        <title>The Global Catalogue of Microorganisms (GCM) 10K type strain sequencing project: providing services to taxonomists for standard genome sequencing and annotation.</title>
        <authorList>
            <consortium name="The Broad Institute Genomics Platform"/>
            <consortium name="The Broad Institute Genome Sequencing Center for Infectious Disease"/>
            <person name="Wu L."/>
            <person name="Ma J."/>
        </authorList>
    </citation>
    <scope>NUCLEOTIDE SEQUENCE [LARGE SCALE GENOMIC DNA]</scope>
    <source>
        <strain evidence="4">CCUG 57263</strain>
    </source>
</reference>
<comment type="caution">
    <text evidence="3">The sequence shown here is derived from an EMBL/GenBank/DDBJ whole genome shotgun (WGS) entry which is preliminary data.</text>
</comment>
<keyword evidence="2" id="KW-0732">Signal</keyword>
<dbReference type="EMBL" id="JBHTIU010000030">
    <property type="protein sequence ID" value="MFD0869432.1"/>
    <property type="molecule type" value="Genomic_DNA"/>
</dbReference>
<evidence type="ECO:0000313" key="4">
    <source>
        <dbReference type="Proteomes" id="UP001597120"/>
    </source>
</evidence>
<evidence type="ECO:0000256" key="2">
    <source>
        <dbReference type="SAM" id="SignalP"/>
    </source>
</evidence>
<sequence length="549" mass="62189">MAKFKKHSNVLLTAAALVCSMTIAGCSDSGSPSATSTPDESKPGASPQTKTSAPVKLKLFMGNSGMAHPDGVNPSDNPYINLIKEKAGVDLELEVPGYQDFKTKYNLMLSSGSLPDLVHSWYPTEAYRTADQGGFIDLKKYYDQSEAVKKVITPEMMELAKSPSGHYYRIPMRNTSSPQGAGVAVRYDMLVKYNDGEYPESVDGWIEFMRKVHKAEPNALILSNRVANTDTALGFGGLPIFFWYGALPYDYRVQDGKVISNFMLPEYREAVQTMKMLYEEGILDKEFATNDNVKYGDKKRNRDVLFEYNQADQFIPTGQAKLPQEQHMEWQLSPALKQYPAVLKDPKYAQPYEGLPITDHGIYISSQSKHPDEAWKVIEALASEELHDMIFWGKEGEDYTVQGDKKVPIEGKGLSDKTQYYKLHLAILFGFSDRKDSSIAAAQQVMNKEEFDRRMEGLKTWEGYAKDKGRRLSHFAQLSDEANRKRGEANNFISQATFEAIMGRITMEQFDQKVAEFGNKYGFIYEEYTKYMNDHKDKLRGFGVKEVDW</sequence>
<evidence type="ECO:0000313" key="3">
    <source>
        <dbReference type="EMBL" id="MFD0869432.1"/>
    </source>
</evidence>
<protein>
    <submittedName>
        <fullName evidence="3">Extracellular solute-binding protein</fullName>
    </submittedName>
</protein>
<feature type="signal peptide" evidence="2">
    <location>
        <begin position="1"/>
        <end position="24"/>
    </location>
</feature>
<keyword evidence="4" id="KW-1185">Reference proteome</keyword>
<feature type="chain" id="PRO_5045182288" evidence="2">
    <location>
        <begin position="25"/>
        <end position="549"/>
    </location>
</feature>
<dbReference type="Gene3D" id="3.40.190.10">
    <property type="entry name" value="Periplasmic binding protein-like II"/>
    <property type="match status" value="2"/>
</dbReference>
<organism evidence="3 4">
    <name type="scientific">Paenibacillus residui</name>
    <dbReference type="NCBI Taxonomy" id="629724"/>
    <lineage>
        <taxon>Bacteria</taxon>
        <taxon>Bacillati</taxon>
        <taxon>Bacillota</taxon>
        <taxon>Bacilli</taxon>
        <taxon>Bacillales</taxon>
        <taxon>Paenibacillaceae</taxon>
        <taxon>Paenibacillus</taxon>
    </lineage>
</organism>
<gene>
    <name evidence="3" type="ORF">ACFQ03_09740</name>
</gene>
<dbReference type="InterPro" id="IPR006059">
    <property type="entry name" value="SBP"/>
</dbReference>
<dbReference type="Proteomes" id="UP001597120">
    <property type="component" value="Unassembled WGS sequence"/>
</dbReference>